<accession>Q4WHY1</accession>
<dbReference type="RefSeq" id="XP_749512.1">
    <property type="nucleotide sequence ID" value="XM_744419.1"/>
</dbReference>
<organism evidence="1 2">
    <name type="scientific">Aspergillus fumigatus (strain ATCC MYA-4609 / CBS 101355 / FGSC A1100 / Af293)</name>
    <name type="common">Neosartorya fumigata</name>
    <dbReference type="NCBI Taxonomy" id="330879"/>
    <lineage>
        <taxon>Eukaryota</taxon>
        <taxon>Fungi</taxon>
        <taxon>Dikarya</taxon>
        <taxon>Ascomycota</taxon>
        <taxon>Pezizomycotina</taxon>
        <taxon>Eurotiomycetes</taxon>
        <taxon>Eurotiomycetidae</taxon>
        <taxon>Eurotiales</taxon>
        <taxon>Aspergillaceae</taxon>
        <taxon>Aspergillus</taxon>
        <taxon>Aspergillus subgen. Fumigati</taxon>
    </lineage>
</organism>
<dbReference type="AlphaFoldDB" id="Q4WHY1"/>
<evidence type="ECO:0000313" key="2">
    <source>
        <dbReference type="Proteomes" id="UP000002530"/>
    </source>
</evidence>
<reference evidence="1 2" key="1">
    <citation type="journal article" date="2005" name="Nature">
        <title>Genomic sequence of the pathogenic and allergenic filamentous fungus Aspergillus fumigatus.</title>
        <authorList>
            <person name="Nierman W.C."/>
            <person name="Pain A."/>
            <person name="Anderson M.J."/>
            <person name="Wortman J.R."/>
            <person name="Kim H.S."/>
            <person name="Arroyo J."/>
            <person name="Berriman M."/>
            <person name="Abe K."/>
            <person name="Archer D.B."/>
            <person name="Bermejo C."/>
            <person name="Bennett J."/>
            <person name="Bowyer P."/>
            <person name="Chen D."/>
            <person name="Collins M."/>
            <person name="Coulsen R."/>
            <person name="Davies R."/>
            <person name="Dyer P.S."/>
            <person name="Farman M."/>
            <person name="Fedorova N."/>
            <person name="Fedorova N."/>
            <person name="Feldblyum T.V."/>
            <person name="Fischer R."/>
            <person name="Fosker N."/>
            <person name="Fraser A."/>
            <person name="Garcia J.L."/>
            <person name="Garcia M.J."/>
            <person name="Goble A."/>
            <person name="Goldman G.H."/>
            <person name="Gomi K."/>
            <person name="Griffith-Jones S."/>
            <person name="Gwilliam R."/>
            <person name="Haas B."/>
            <person name="Haas H."/>
            <person name="Harris D."/>
            <person name="Horiuchi H."/>
            <person name="Huang J."/>
            <person name="Humphray S."/>
            <person name="Jimenez J."/>
            <person name="Keller N."/>
            <person name="Khouri H."/>
            <person name="Kitamoto K."/>
            <person name="Kobayashi T."/>
            <person name="Konzack S."/>
            <person name="Kulkarni R."/>
            <person name="Kumagai T."/>
            <person name="Lafon A."/>
            <person name="Latge J.P."/>
            <person name="Li W."/>
            <person name="Lord A."/>
            <person name="Lu C."/>
            <person name="Majoros W.H."/>
            <person name="May G.S."/>
            <person name="Miller B.L."/>
            <person name="Mohamoud Y."/>
            <person name="Molina M."/>
            <person name="Monod M."/>
            <person name="Mouyna I."/>
            <person name="Mulligan S."/>
            <person name="Murphy L."/>
            <person name="O'Neil S."/>
            <person name="Paulsen I."/>
            <person name="Penalva M.A."/>
            <person name="Pertea M."/>
            <person name="Price C."/>
            <person name="Pritchard B.L."/>
            <person name="Quail M.A."/>
            <person name="Rabbinowitsch E."/>
            <person name="Rawlins N."/>
            <person name="Rajandream M.A."/>
            <person name="Reichard U."/>
            <person name="Renauld H."/>
            <person name="Robson G.D."/>
            <person name="Rodriguez de Cordoba S."/>
            <person name="Rodriguez-Pena J.M."/>
            <person name="Ronning C.M."/>
            <person name="Rutter S."/>
            <person name="Salzberg S.L."/>
            <person name="Sanchez M."/>
            <person name="Sanchez-Ferrero J.C."/>
            <person name="Saunders D."/>
            <person name="Seeger K."/>
            <person name="Squares R."/>
            <person name="Squares S."/>
            <person name="Takeuchi M."/>
            <person name="Tekaia F."/>
            <person name="Turner G."/>
            <person name="Vazquez de Aldana C.R."/>
            <person name="Weidman J."/>
            <person name="White O."/>
            <person name="Woodward J."/>
            <person name="Yu J.H."/>
            <person name="Fraser C."/>
            <person name="Galagan J.E."/>
            <person name="Asai K."/>
            <person name="Machida M."/>
            <person name="Hall N."/>
            <person name="Barrell B."/>
            <person name="Denning D.W."/>
        </authorList>
    </citation>
    <scope>NUCLEOTIDE SEQUENCE [LARGE SCALE GENOMIC DNA]</scope>
    <source>
        <strain evidence="1 2">Af293</strain>
    </source>
</reference>
<evidence type="ECO:0000313" key="1">
    <source>
        <dbReference type="EMBL" id="EAL87474.1"/>
    </source>
</evidence>
<dbReference type="Proteomes" id="UP000002530">
    <property type="component" value="Unassembled WGS sequence"/>
</dbReference>
<name>Q4WHY1_ASPFU</name>
<comment type="caution">
    <text evidence="1">The sequence shown here is derived from an EMBL/GenBank/DDBJ whole genome shotgun (WGS) entry which is preliminary data.</text>
</comment>
<dbReference type="InParanoid" id="Q4WHY1"/>
<protein>
    <submittedName>
        <fullName evidence="1">Uncharacterized protein</fullName>
    </submittedName>
</protein>
<sequence length="86" mass="9482">MGGAPGVWVKSRFSIYDIPEDIYFRNSHIYETISPEPPISPIPRAFRSPSAPRAVLSPRSLLKIKSGIQDGRAFDDQTIPSAPSVK</sequence>
<dbReference type="GeneID" id="3506745"/>
<dbReference type="KEGG" id="afm:AFUA_2G03800"/>
<dbReference type="EMBL" id="AAHF01000008">
    <property type="protein sequence ID" value="EAL87474.1"/>
    <property type="molecule type" value="Genomic_DNA"/>
</dbReference>
<dbReference type="HOGENOM" id="CLU_2497462_0_0_1"/>
<dbReference type="VEuPathDB" id="FungiDB:Afu2g03800"/>
<keyword evidence="2" id="KW-1185">Reference proteome</keyword>
<proteinExistence type="predicted"/>
<gene>
    <name evidence="1" type="ORF">AFUA_2G03800</name>
</gene>